<evidence type="ECO:0000259" key="2">
    <source>
        <dbReference type="Pfam" id="PF13439"/>
    </source>
</evidence>
<dbReference type="AlphaFoldDB" id="A0A2H0RHR2"/>
<dbReference type="Proteomes" id="UP000228767">
    <property type="component" value="Unassembled WGS sequence"/>
</dbReference>
<protein>
    <recommendedName>
        <fullName evidence="5">Glycosyltransferase family 1 protein</fullName>
    </recommendedName>
</protein>
<evidence type="ECO:0000313" key="3">
    <source>
        <dbReference type="EMBL" id="PIR45315.1"/>
    </source>
</evidence>
<feature type="domain" description="Glycosyl transferase family 1" evidence="1">
    <location>
        <begin position="206"/>
        <end position="359"/>
    </location>
</feature>
<dbReference type="Pfam" id="PF13439">
    <property type="entry name" value="Glyco_transf_4"/>
    <property type="match status" value="1"/>
</dbReference>
<comment type="caution">
    <text evidence="3">The sequence shown here is derived from an EMBL/GenBank/DDBJ whole genome shotgun (WGS) entry which is preliminary data.</text>
</comment>
<dbReference type="InterPro" id="IPR001296">
    <property type="entry name" value="Glyco_trans_1"/>
</dbReference>
<evidence type="ECO:0000313" key="4">
    <source>
        <dbReference type="Proteomes" id="UP000228767"/>
    </source>
</evidence>
<dbReference type="EMBL" id="PCYI01000001">
    <property type="protein sequence ID" value="PIR45315.1"/>
    <property type="molecule type" value="Genomic_DNA"/>
</dbReference>
<dbReference type="PANTHER" id="PTHR12526">
    <property type="entry name" value="GLYCOSYLTRANSFERASE"/>
    <property type="match status" value="1"/>
</dbReference>
<dbReference type="Gene3D" id="3.40.50.2000">
    <property type="entry name" value="Glycogen Phosphorylase B"/>
    <property type="match status" value="2"/>
</dbReference>
<reference evidence="3 4" key="1">
    <citation type="submission" date="2017-09" db="EMBL/GenBank/DDBJ databases">
        <title>Depth-based differentiation of microbial function through sediment-hosted aquifers and enrichment of novel symbionts in the deep terrestrial subsurface.</title>
        <authorList>
            <person name="Probst A.J."/>
            <person name="Ladd B."/>
            <person name="Jarett J.K."/>
            <person name="Geller-Mcgrath D.E."/>
            <person name="Sieber C.M."/>
            <person name="Emerson J.B."/>
            <person name="Anantharaman K."/>
            <person name="Thomas B.C."/>
            <person name="Malmstrom R."/>
            <person name="Stieglmeier M."/>
            <person name="Klingl A."/>
            <person name="Woyke T."/>
            <person name="Ryan C.M."/>
            <person name="Banfield J.F."/>
        </authorList>
    </citation>
    <scope>NUCLEOTIDE SEQUENCE [LARGE SCALE GENOMIC DNA]</scope>
    <source>
        <strain evidence="3">CG10_big_fil_rev_8_21_14_0_10_51_16</strain>
    </source>
</reference>
<accession>A0A2H0RHR2</accession>
<gene>
    <name evidence="3" type="ORF">COV10_00305</name>
</gene>
<evidence type="ECO:0000259" key="1">
    <source>
        <dbReference type="Pfam" id="PF00534"/>
    </source>
</evidence>
<sequence>MKILYLITKSNWGGAQKYVYELATATTGHDLEVVVAYGGGGFLGDGPPGELAHKLTLNGIRGIHVPELAREVGIIRELKTALALYRLLRHERPDILHISSSKAGGIGAFAARLARVPRIVFTSHGLAYDEPWRSPLARALMWLSTWATFLLCHAVIVISTDTLKRARQLPFCKRKIKLVFNGIAPPDFLSRTEARAKLATLAGTTFAENTLLIGSIAELTANKNHLRMLEALATLPRELPFAYLLIGDGEERDSLLAHARERGLADRYFLLGKLPEAGRLLSGLDMFTLTSLKEGLPYVLMEAGHAKLPVLASNIPGVTDIIEENKNGLLAPSNDVVAIGAALRTLLKDSALRDRLATALQEKVRVTFSVERMVRETLKIYKHQ</sequence>
<name>A0A2H0RHR2_9BACT</name>
<feature type="domain" description="Glycosyltransferase subfamily 4-like N-terminal" evidence="2">
    <location>
        <begin position="12"/>
        <end position="183"/>
    </location>
</feature>
<organism evidence="3 4">
    <name type="scientific">Candidatus Vogelbacteria bacterium CG10_big_fil_rev_8_21_14_0_10_51_16</name>
    <dbReference type="NCBI Taxonomy" id="1975045"/>
    <lineage>
        <taxon>Bacteria</taxon>
        <taxon>Candidatus Vogeliibacteriota</taxon>
    </lineage>
</organism>
<dbReference type="GO" id="GO:0016757">
    <property type="term" value="F:glycosyltransferase activity"/>
    <property type="evidence" value="ECO:0007669"/>
    <property type="project" value="InterPro"/>
</dbReference>
<dbReference type="SUPFAM" id="SSF53756">
    <property type="entry name" value="UDP-Glycosyltransferase/glycogen phosphorylase"/>
    <property type="match status" value="1"/>
</dbReference>
<evidence type="ECO:0008006" key="5">
    <source>
        <dbReference type="Google" id="ProtNLM"/>
    </source>
</evidence>
<dbReference type="InterPro" id="IPR028098">
    <property type="entry name" value="Glyco_trans_4-like_N"/>
</dbReference>
<dbReference type="Pfam" id="PF00534">
    <property type="entry name" value="Glycos_transf_1"/>
    <property type="match status" value="1"/>
</dbReference>
<proteinExistence type="predicted"/>